<reference evidence="2 3" key="1">
    <citation type="submission" date="2018-09" db="EMBL/GenBank/DDBJ databases">
        <title>Bacillus saliacetes sp. nov., isolated from Thai shrimp paste (Ka-pi).</title>
        <authorList>
            <person name="Daroonpunt R."/>
            <person name="Tanasupawat S."/>
            <person name="Yiamsombut S."/>
        </authorList>
    </citation>
    <scope>NUCLEOTIDE SEQUENCE [LARGE SCALE GENOMIC DNA]</scope>
    <source>
        <strain evidence="2 3">SKP7-4</strain>
    </source>
</reference>
<protein>
    <submittedName>
        <fullName evidence="2">Uncharacterized protein</fullName>
    </submittedName>
</protein>
<dbReference type="Proteomes" id="UP000265801">
    <property type="component" value="Unassembled WGS sequence"/>
</dbReference>
<keyword evidence="3" id="KW-1185">Reference proteome</keyword>
<sequence>MSLIVSLMLLAACSNSKEVIFSGESDNWEAELKITQNSETFEKENFLLKYKGEDIDSVGDIAYDVDSISGGFGREGEPLKKNGSIRDDRESRATDSKIPEDAEIEVTVKWNDNTETFTLTR</sequence>
<proteinExistence type="predicted"/>
<comment type="caution">
    <text evidence="2">The sequence shown here is derived from an EMBL/GenBank/DDBJ whole genome shotgun (WGS) entry which is preliminary data.</text>
</comment>
<dbReference type="EMBL" id="QXIR01000019">
    <property type="protein sequence ID" value="RIW32061.1"/>
    <property type="molecule type" value="Genomic_DNA"/>
</dbReference>
<organism evidence="2 3">
    <name type="scientific">Bacillus salacetis</name>
    <dbReference type="NCBI Taxonomy" id="2315464"/>
    <lineage>
        <taxon>Bacteria</taxon>
        <taxon>Bacillati</taxon>
        <taxon>Bacillota</taxon>
        <taxon>Bacilli</taxon>
        <taxon>Bacillales</taxon>
        <taxon>Bacillaceae</taxon>
        <taxon>Bacillus</taxon>
    </lineage>
</organism>
<accession>A0A3A1QWR9</accession>
<feature type="region of interest" description="Disordered" evidence="1">
    <location>
        <begin position="73"/>
        <end position="98"/>
    </location>
</feature>
<evidence type="ECO:0000313" key="3">
    <source>
        <dbReference type="Proteomes" id="UP000265801"/>
    </source>
</evidence>
<dbReference type="AlphaFoldDB" id="A0A3A1QWR9"/>
<name>A0A3A1QWR9_9BACI</name>
<feature type="compositionally biased region" description="Basic and acidic residues" evidence="1">
    <location>
        <begin position="74"/>
        <end position="98"/>
    </location>
</feature>
<evidence type="ECO:0000256" key="1">
    <source>
        <dbReference type="SAM" id="MobiDB-lite"/>
    </source>
</evidence>
<evidence type="ECO:0000313" key="2">
    <source>
        <dbReference type="EMBL" id="RIW32061.1"/>
    </source>
</evidence>
<gene>
    <name evidence="2" type="ORF">D3H55_14415</name>
</gene>